<keyword evidence="1" id="KW-0732">Signal</keyword>
<accession>A0A835W5V0</accession>
<proteinExistence type="predicted"/>
<feature type="signal peptide" evidence="1">
    <location>
        <begin position="1"/>
        <end position="24"/>
    </location>
</feature>
<evidence type="ECO:0000313" key="3">
    <source>
        <dbReference type="Proteomes" id="UP000613740"/>
    </source>
</evidence>
<dbReference type="OrthoDB" id="525405at2759"/>
<gene>
    <name evidence="2" type="ORF">HYH02_010953</name>
</gene>
<organism evidence="2 3">
    <name type="scientific">Chlamydomonas schloesseri</name>
    <dbReference type="NCBI Taxonomy" id="2026947"/>
    <lineage>
        <taxon>Eukaryota</taxon>
        <taxon>Viridiplantae</taxon>
        <taxon>Chlorophyta</taxon>
        <taxon>core chlorophytes</taxon>
        <taxon>Chlorophyceae</taxon>
        <taxon>CS clade</taxon>
        <taxon>Chlamydomonadales</taxon>
        <taxon>Chlamydomonadaceae</taxon>
        <taxon>Chlamydomonas</taxon>
    </lineage>
</organism>
<dbReference type="Proteomes" id="UP000613740">
    <property type="component" value="Unassembled WGS sequence"/>
</dbReference>
<sequence length="357" mass="37755">MGLTRSSVLPVVLLLACGLALALAGRSLEQPARRSTLAGGAATPRGWSHALRVKGGKWCGLRDFPPRPDGYGVSRLYCPSNNYDHNWMWRVVKAAGTGAISSGDEVWLYINNPMLKYCKSGTVVECGYQQSEANKFVVEKESGSGAINFPTDGVVLKAAGNYCKLVGSKHSQTLRCGSTAKSDATVFQLPAASFVATQLINSLSLSACGANFFYDGPGMAYVGCGTPRGPGFTINNTVALGTPGSPVVTAGANITFKAYDDLYSYQVSVWKVDKSGKVWYDVNNTRGTSQWFVLERLTGAATGGELTSMTKVALKSASNGKYCGIPAADINGDLRCDLAGPLASLPAGYKFTYMVLA</sequence>
<dbReference type="AlphaFoldDB" id="A0A835W5V0"/>
<comment type="caution">
    <text evidence="2">The sequence shown here is derived from an EMBL/GenBank/DDBJ whole genome shotgun (WGS) entry which is preliminary data.</text>
</comment>
<keyword evidence="3" id="KW-1185">Reference proteome</keyword>
<protein>
    <submittedName>
        <fullName evidence="2">Uncharacterized protein</fullName>
    </submittedName>
</protein>
<dbReference type="PROSITE" id="PS51257">
    <property type="entry name" value="PROKAR_LIPOPROTEIN"/>
    <property type="match status" value="1"/>
</dbReference>
<evidence type="ECO:0000313" key="2">
    <source>
        <dbReference type="EMBL" id="KAG2438254.1"/>
    </source>
</evidence>
<dbReference type="EMBL" id="JAEHOD010000044">
    <property type="protein sequence ID" value="KAG2438254.1"/>
    <property type="molecule type" value="Genomic_DNA"/>
</dbReference>
<evidence type="ECO:0000256" key="1">
    <source>
        <dbReference type="SAM" id="SignalP"/>
    </source>
</evidence>
<name>A0A835W5V0_9CHLO</name>
<feature type="chain" id="PRO_5032846647" evidence="1">
    <location>
        <begin position="25"/>
        <end position="357"/>
    </location>
</feature>
<reference evidence="2" key="1">
    <citation type="journal article" date="2020" name="bioRxiv">
        <title>Comparative genomics of Chlamydomonas.</title>
        <authorList>
            <person name="Craig R.J."/>
            <person name="Hasan A.R."/>
            <person name="Ness R.W."/>
            <person name="Keightley P.D."/>
        </authorList>
    </citation>
    <scope>NUCLEOTIDE SEQUENCE</scope>
    <source>
        <strain evidence="2">CCAP 11/173</strain>
    </source>
</reference>